<feature type="transmembrane region" description="Helical" evidence="2">
    <location>
        <begin position="394"/>
        <end position="411"/>
    </location>
</feature>
<feature type="region of interest" description="Disordered" evidence="1">
    <location>
        <begin position="191"/>
        <end position="215"/>
    </location>
</feature>
<dbReference type="EMBL" id="WIWV01000040">
    <property type="protein sequence ID" value="KAF7716478.1"/>
    <property type="molecule type" value="Genomic_DNA"/>
</dbReference>
<dbReference type="Pfam" id="PF11204">
    <property type="entry name" value="DUF2985"/>
    <property type="match status" value="1"/>
</dbReference>
<keyword evidence="4" id="KW-1185">Reference proteome</keyword>
<feature type="compositionally biased region" description="Polar residues" evidence="1">
    <location>
        <begin position="10"/>
        <end position="33"/>
    </location>
</feature>
<keyword evidence="2" id="KW-0812">Transmembrane</keyword>
<dbReference type="AlphaFoldDB" id="A0A8J8W625"/>
<feature type="region of interest" description="Disordered" evidence="1">
    <location>
        <begin position="601"/>
        <end position="693"/>
    </location>
</feature>
<feature type="transmembrane region" description="Helical" evidence="2">
    <location>
        <begin position="515"/>
        <end position="533"/>
    </location>
</feature>
<accession>A0A8J8W625</accession>
<proteinExistence type="predicted"/>
<gene>
    <name evidence="3" type="ORF">PECM_005652</name>
</gene>
<feature type="region of interest" description="Disordered" evidence="1">
    <location>
        <begin position="448"/>
        <end position="475"/>
    </location>
</feature>
<keyword evidence="2" id="KW-1133">Transmembrane helix</keyword>
<reference evidence="3" key="1">
    <citation type="journal article" date="2020" name="Front. Microbiol.">
        <title>Gene regulatory networks of Penicillium echinulatum 2HH and Penicillium oxalicum 114-2 inferred by a computational biology approach.</title>
        <authorList>
            <person name="Lenz A.R."/>
            <person name="Galan-Vasquez E."/>
            <person name="Balbinot E."/>
            <person name="De Abreu F.P."/>
            <person name="De Oliveira N.S."/>
            <person name="Da Rosa L.O."/>
            <person name="De Avila E Silva S."/>
            <person name="Camassola M."/>
            <person name="Dillon A.J.P."/>
            <person name="Perez-Rueda E."/>
        </authorList>
    </citation>
    <scope>NUCLEOTIDE SEQUENCE</scope>
    <source>
        <strain evidence="3">S1M29</strain>
    </source>
</reference>
<protein>
    <recommendedName>
        <fullName evidence="5">Integral membrane protein</fullName>
    </recommendedName>
</protein>
<feature type="compositionally biased region" description="Basic and acidic residues" evidence="1">
    <location>
        <begin position="448"/>
        <end position="461"/>
    </location>
</feature>
<evidence type="ECO:0008006" key="5">
    <source>
        <dbReference type="Google" id="ProtNLM"/>
    </source>
</evidence>
<dbReference type="PANTHER" id="PTHR35872">
    <property type="entry name" value="INTEGRAL MEMBRANE PROTEIN (AFU_ORTHOLOGUE AFUA_5G07110)"/>
    <property type="match status" value="1"/>
</dbReference>
<feature type="region of interest" description="Disordered" evidence="1">
    <location>
        <begin position="261"/>
        <end position="299"/>
    </location>
</feature>
<feature type="compositionally biased region" description="Low complexity" evidence="1">
    <location>
        <begin position="193"/>
        <end position="203"/>
    </location>
</feature>
<evidence type="ECO:0000256" key="2">
    <source>
        <dbReference type="SAM" id="Phobius"/>
    </source>
</evidence>
<comment type="caution">
    <text evidence="3">The sequence shown here is derived from an EMBL/GenBank/DDBJ whole genome shotgun (WGS) entry which is preliminary data.</text>
</comment>
<feature type="compositionally biased region" description="Basic and acidic residues" evidence="1">
    <location>
        <begin position="675"/>
        <end position="693"/>
    </location>
</feature>
<keyword evidence="2" id="KW-0472">Membrane</keyword>
<sequence length="693" mass="78206">MDPIEPAERSTVQPHVSDQLQPTEATAPHQQPQRPRALSNRSRRPSIRLNRLPSIPSIDLSLFDHPPGAPLARQVSIQSPVQEEDESGTAGRRRSSSEPRPATWNFPSQNGATRGLTPMGFITEEPVHYDSRSGVNRPPQVADQAPDELQRPPQVIHRVPSRNPLRRASMATLNRFGRNRASTVGEAPSLLGPAAQQQQQQQQQPPPAQAQGSGEYGSHVVDVLDVIDPEVSALSTLTNVQNSLFIPNLGGFINRMPTYQISRAPPSDEEQGATSADEAGSINRGPKPDRPRLDQLQPFSSMSSVVEGPRYAVLPDGHELEGWTREDFAELNDHVRHMLHSRRSKFKRSMKGFGQYVRRPLGFLVTLYATLITLFGLAWVLFLIGWINVGGKQLYVINVIDNVLVALFAIMGDGLAPFRAVDTYHMIYIAHYTMLTWKIREKRNLPNLKDKNDLPAQHENDAETEGEVSEPKKEEEVEYTVLDARQQERLMHHQAKFAKSHTFYKPHETVTHHAFPLRILIAIVVLLDCHSLLQMALGACTWSMETPGERPFALTTVILCCSITCNISGGILIMIGDRRTRKKDVVERLFRQELTEEAMKKMEKRKVKEEEERKSMQIDREPRKSLQLPNEERKYMQSPRTERNSMQATRYENQSTTIPPDRRSGQTAAQSQGPVHHEPISPIDERPDPFSRV</sequence>
<dbReference type="OrthoDB" id="3365211at2759"/>
<feature type="transmembrane region" description="Helical" evidence="2">
    <location>
        <begin position="423"/>
        <end position="439"/>
    </location>
</feature>
<name>A0A8J8W625_9EURO</name>
<feature type="region of interest" description="Disordered" evidence="1">
    <location>
        <begin position="1"/>
        <end position="154"/>
    </location>
</feature>
<dbReference type="PANTHER" id="PTHR35872:SF2">
    <property type="entry name" value="INTEGRAL MEMBRANE PROTEIN (AFU_ORTHOLOGUE AFUA_5G07110)"/>
    <property type="match status" value="1"/>
</dbReference>
<feature type="transmembrane region" description="Helical" evidence="2">
    <location>
        <begin position="553"/>
        <end position="575"/>
    </location>
</feature>
<feature type="compositionally biased region" description="Basic and acidic residues" evidence="1">
    <location>
        <begin position="601"/>
        <end position="643"/>
    </location>
</feature>
<dbReference type="Proteomes" id="UP000631181">
    <property type="component" value="Unassembled WGS sequence"/>
</dbReference>
<organism evidence="3 4">
    <name type="scientific">Penicillium ucsense</name>
    <dbReference type="NCBI Taxonomy" id="2839758"/>
    <lineage>
        <taxon>Eukaryota</taxon>
        <taxon>Fungi</taxon>
        <taxon>Dikarya</taxon>
        <taxon>Ascomycota</taxon>
        <taxon>Pezizomycotina</taxon>
        <taxon>Eurotiomycetes</taxon>
        <taxon>Eurotiomycetidae</taxon>
        <taxon>Eurotiales</taxon>
        <taxon>Aspergillaceae</taxon>
        <taxon>Penicillium</taxon>
    </lineage>
</organism>
<dbReference type="InterPro" id="IPR021369">
    <property type="entry name" value="DUF2985"/>
</dbReference>
<feature type="compositionally biased region" description="Polar residues" evidence="1">
    <location>
        <begin position="644"/>
        <end position="658"/>
    </location>
</feature>
<evidence type="ECO:0000256" key="1">
    <source>
        <dbReference type="SAM" id="MobiDB-lite"/>
    </source>
</evidence>
<evidence type="ECO:0000313" key="4">
    <source>
        <dbReference type="Proteomes" id="UP000631181"/>
    </source>
</evidence>
<feature type="transmembrane region" description="Helical" evidence="2">
    <location>
        <begin position="361"/>
        <end position="387"/>
    </location>
</feature>
<evidence type="ECO:0000313" key="3">
    <source>
        <dbReference type="EMBL" id="KAF7716478.1"/>
    </source>
</evidence>